<sequence length="74" mass="8445">MPLCSCPTTVCVDTLRSTLRMTLFEQILKAEYEFDSPCWDDIFDSVNSQNDGAFDSGSNANTRLCFLRSDRCHR</sequence>
<keyword evidence="2" id="KW-1185">Reference proteome</keyword>
<dbReference type="Proteomes" id="UP001356427">
    <property type="component" value="Unassembled WGS sequence"/>
</dbReference>
<accession>A0AAN8QRY5</accession>
<evidence type="ECO:0000313" key="1">
    <source>
        <dbReference type="EMBL" id="KAK6308703.1"/>
    </source>
</evidence>
<name>A0AAN8QRY5_9TELE</name>
<reference evidence="1 2" key="1">
    <citation type="submission" date="2021-04" db="EMBL/GenBank/DDBJ databases">
        <authorList>
            <person name="De Guttry C."/>
            <person name="Zahm M."/>
            <person name="Klopp C."/>
            <person name="Cabau C."/>
            <person name="Louis A."/>
            <person name="Berthelot C."/>
            <person name="Parey E."/>
            <person name="Roest Crollius H."/>
            <person name="Montfort J."/>
            <person name="Robinson-Rechavi M."/>
            <person name="Bucao C."/>
            <person name="Bouchez O."/>
            <person name="Gislard M."/>
            <person name="Lluch J."/>
            <person name="Milhes M."/>
            <person name="Lampietro C."/>
            <person name="Lopez Roques C."/>
            <person name="Donnadieu C."/>
            <person name="Braasch I."/>
            <person name="Desvignes T."/>
            <person name="Postlethwait J."/>
            <person name="Bobe J."/>
            <person name="Wedekind C."/>
            <person name="Guiguen Y."/>
        </authorList>
    </citation>
    <scope>NUCLEOTIDE SEQUENCE [LARGE SCALE GENOMIC DNA]</scope>
    <source>
        <strain evidence="1">Cs_M1</strain>
        <tissue evidence="1">Blood</tissue>
    </source>
</reference>
<dbReference type="EMBL" id="JAGTTL010000018">
    <property type="protein sequence ID" value="KAK6308703.1"/>
    <property type="molecule type" value="Genomic_DNA"/>
</dbReference>
<comment type="caution">
    <text evidence="1">The sequence shown here is derived from an EMBL/GenBank/DDBJ whole genome shotgun (WGS) entry which is preliminary data.</text>
</comment>
<dbReference type="AlphaFoldDB" id="A0AAN8QRY5"/>
<protein>
    <submittedName>
        <fullName evidence="1">Uncharacterized protein</fullName>
    </submittedName>
</protein>
<gene>
    <name evidence="1" type="ORF">J4Q44_G00201660</name>
</gene>
<proteinExistence type="predicted"/>
<organism evidence="1 2">
    <name type="scientific">Coregonus suidteri</name>
    <dbReference type="NCBI Taxonomy" id="861788"/>
    <lineage>
        <taxon>Eukaryota</taxon>
        <taxon>Metazoa</taxon>
        <taxon>Chordata</taxon>
        <taxon>Craniata</taxon>
        <taxon>Vertebrata</taxon>
        <taxon>Euteleostomi</taxon>
        <taxon>Actinopterygii</taxon>
        <taxon>Neopterygii</taxon>
        <taxon>Teleostei</taxon>
        <taxon>Protacanthopterygii</taxon>
        <taxon>Salmoniformes</taxon>
        <taxon>Salmonidae</taxon>
        <taxon>Coregoninae</taxon>
        <taxon>Coregonus</taxon>
    </lineage>
</organism>
<evidence type="ECO:0000313" key="2">
    <source>
        <dbReference type="Proteomes" id="UP001356427"/>
    </source>
</evidence>